<evidence type="ECO:0000313" key="7">
    <source>
        <dbReference type="Proteomes" id="UP000243706"/>
    </source>
</evidence>
<comment type="pathway">
    <text evidence="1 4">Protein modification; protein glycosylation.</text>
</comment>
<dbReference type="Proteomes" id="UP000243706">
    <property type="component" value="Chromosome 1"/>
</dbReference>
<dbReference type="EMBL" id="LT906464">
    <property type="protein sequence ID" value="SNV98537.1"/>
    <property type="molecule type" value="Genomic_DNA"/>
</dbReference>
<gene>
    <name evidence="6" type="primary">gtfB_1</name>
    <name evidence="5" type="synonym">gtf2</name>
    <name evidence="4" type="synonym">gtfB</name>
    <name evidence="5" type="ORF">GCM10007183_02940</name>
    <name evidence="6" type="ORF">SAMEA4412661_00086</name>
</gene>
<protein>
    <recommendedName>
        <fullName evidence="4">UDP-N-acetylglucosamine--peptide N-acetylglucosaminyltransferase stabilizing protein GtfB</fullName>
    </recommendedName>
    <alternativeName>
        <fullName evidence="4">Glycosyltransferase stabilizing protein GtfB</fullName>
    </alternativeName>
</protein>
<dbReference type="UniPathway" id="UPA00378"/>
<accession>A0A240BRS9</accession>
<reference evidence="5" key="4">
    <citation type="submission" date="2024-05" db="EMBL/GenBank/DDBJ databases">
        <authorList>
            <person name="Sun Q."/>
            <person name="Sedlacek I."/>
        </authorList>
    </citation>
    <scope>NUCLEOTIDE SEQUENCE</scope>
    <source>
        <strain evidence="5">CCM 4175</strain>
    </source>
</reference>
<keyword evidence="6" id="KW-0808">Transferase</keyword>
<reference evidence="5" key="1">
    <citation type="journal article" date="2014" name="Int. J. Syst. Evol. Microbiol.">
        <title>Complete genome of a new Firmicutes species belonging to the dominant human colonic microbiota ('Ruminococcus bicirculans') reveals two chromosomes and a selective capacity to utilize plant glucans.</title>
        <authorList>
            <consortium name="NISC Comparative Sequencing Program"/>
            <person name="Wegmann U."/>
            <person name="Louis P."/>
            <person name="Goesmann A."/>
            <person name="Henrissat B."/>
            <person name="Duncan S.H."/>
            <person name="Flint H.J."/>
        </authorList>
    </citation>
    <scope>NUCLEOTIDE SEQUENCE</scope>
    <source>
        <strain evidence="5">CCM 4175</strain>
    </source>
</reference>
<dbReference type="GO" id="GO:0005886">
    <property type="term" value="C:plasma membrane"/>
    <property type="evidence" value="ECO:0007669"/>
    <property type="project" value="UniProtKB-SubCell"/>
</dbReference>
<keyword evidence="6" id="KW-0328">Glycosyltransferase</keyword>
<dbReference type="GO" id="GO:0017122">
    <property type="term" value="C:protein N-acetylglucosaminyltransferase complex"/>
    <property type="evidence" value="ECO:0007669"/>
    <property type="project" value="UniProtKB-UniRule"/>
</dbReference>
<organism evidence="6 7">
    <name type="scientific">Staphylococcus muscae</name>
    <dbReference type="NCBI Taxonomy" id="1294"/>
    <lineage>
        <taxon>Bacteria</taxon>
        <taxon>Bacillati</taxon>
        <taxon>Bacillota</taxon>
        <taxon>Bacilli</taxon>
        <taxon>Bacillales</taxon>
        <taxon>Staphylococcaceae</taxon>
        <taxon>Staphylococcus</taxon>
    </lineage>
</organism>
<evidence type="ECO:0000313" key="5">
    <source>
        <dbReference type="EMBL" id="GGA82173.1"/>
    </source>
</evidence>
<dbReference type="InterPro" id="IPR014268">
    <property type="entry name" value="GtfB"/>
</dbReference>
<sequence>MINLFEHFDHQAQTLYTTLQLAGYKHETIVLEDNGFLPASIITPYRYFAEYQISDNAKSRYFNQIDIPRYWEIDGNNSEAMIKDMGKVRGEIRYHQGLKPRIVDRVEWIDEQGRLQYVDHYTQEGVCFAKTVYNLKGEKIFRRYLDQQGYEVIYENYVAQSIILNWQGKSHHFSDKVEFLQFFINSLQLDLNGFIINSLGMPFLLSYRLDMHGNDILFWQEQSDGNVPGNMKLMLENHHTRQYRVVVPDLQEYDVLTQQMSAAERQYVFKGGYIYDYKRQNMYQPKVVTMTNSDQLPHIEAIVEACPNATFHIGAVTEMSDKLMAMERYDNVKLFPAIEIGTVNQLYQSCDIYLDINEGGEIINAVRRAFDHDLLVLGYEQNAHNKAVTAPENLFSKEGQGVSELIQALKDIQRKPRYFKARQTYQKAHVHEVSVKDFNRVMSQLFK</sequence>
<evidence type="ECO:0000256" key="2">
    <source>
        <dbReference type="ARBA" id="ARBA00022475"/>
    </source>
</evidence>
<keyword evidence="3 4" id="KW-0472">Membrane</keyword>
<comment type="subcellular location">
    <subcellularLocation>
        <location evidence="4">Cell membrane</location>
        <topology evidence="4">Peripheral membrane protein</topology>
    </subcellularLocation>
</comment>
<evidence type="ECO:0000313" key="8">
    <source>
        <dbReference type="Proteomes" id="UP000652995"/>
    </source>
</evidence>
<comment type="similarity">
    <text evidence="4">Belongs to the GtfB family.</text>
</comment>
<dbReference type="NCBIfam" id="TIGR02919">
    <property type="entry name" value="accessory Sec system glycosylation chaperone GtfB"/>
    <property type="match status" value="1"/>
</dbReference>
<keyword evidence="2 4" id="KW-1003">Cell membrane</keyword>
<dbReference type="GO" id="GO:0031647">
    <property type="term" value="P:regulation of protein stability"/>
    <property type="evidence" value="ECO:0007669"/>
    <property type="project" value="UniProtKB-UniRule"/>
</dbReference>
<dbReference type="Proteomes" id="UP000652995">
    <property type="component" value="Unassembled WGS sequence"/>
</dbReference>
<dbReference type="AlphaFoldDB" id="A0A240BRS9"/>
<comment type="function">
    <text evidence="4">Required for polymorphic O-glycosylation of the serine-rich repeat protein in this bacteria. A stabilizing protein that is part of the accessory SecA2/SecY2 system specifically required to export serine-rich repeat cell wall proteins usually encoded upstream in the same operon. The GtfA-GtfB complex adds GlcNAc from UDP-GlcNAc to the substrate protein, attaching the first sugar residue. Stabilizes the glycosylation activity of GtfA. Has no N-acetylglucosaminyl transferase activity on its own.</text>
</comment>
<evidence type="ECO:0000256" key="4">
    <source>
        <dbReference type="HAMAP-Rule" id="MF_01473"/>
    </source>
</evidence>
<dbReference type="HAMAP" id="MF_01473">
    <property type="entry name" value="GtfB"/>
    <property type="match status" value="1"/>
</dbReference>
<evidence type="ECO:0000313" key="6">
    <source>
        <dbReference type="EMBL" id="SNV98537.1"/>
    </source>
</evidence>
<name>A0A240BRS9_9STAP</name>
<evidence type="ECO:0000256" key="3">
    <source>
        <dbReference type="ARBA" id="ARBA00023136"/>
    </source>
</evidence>
<keyword evidence="8" id="KW-1185">Reference proteome</keyword>
<evidence type="ECO:0000256" key="1">
    <source>
        <dbReference type="ARBA" id="ARBA00004922"/>
    </source>
</evidence>
<dbReference type="GO" id="GO:0016757">
    <property type="term" value="F:glycosyltransferase activity"/>
    <property type="evidence" value="ECO:0007669"/>
    <property type="project" value="UniProtKB-KW"/>
</dbReference>
<proteinExistence type="inferred from homology"/>
<reference evidence="8" key="3">
    <citation type="journal article" date="2019" name="Int. J. Syst. Evol. Microbiol.">
        <title>The Global Catalogue of Microorganisms (GCM) 10K type strain sequencing project: providing services to taxonomists for standard genome sequencing and annotation.</title>
        <authorList>
            <consortium name="The Broad Institute Genomics Platform"/>
            <consortium name="The Broad Institute Genome Sequencing Center for Infectious Disease"/>
            <person name="Wu L."/>
            <person name="Ma J."/>
        </authorList>
    </citation>
    <scope>NUCLEOTIDE SEQUENCE [LARGE SCALE GENOMIC DNA]</scope>
    <source>
        <strain evidence="8">CCM 4175</strain>
    </source>
</reference>
<dbReference type="OrthoDB" id="2136618at2"/>
<reference evidence="6 7" key="2">
    <citation type="submission" date="2017-06" db="EMBL/GenBank/DDBJ databases">
        <authorList>
            <consortium name="Pathogen Informatics"/>
        </authorList>
    </citation>
    <scope>NUCLEOTIDE SEQUENCE [LARGE SCALE GENOMIC DNA]</scope>
    <source>
        <strain evidence="6 7">NCTC13833</strain>
    </source>
</reference>
<dbReference type="KEGG" id="smus:C7J88_07600"/>
<dbReference type="EMBL" id="BMCB01000002">
    <property type="protein sequence ID" value="GGA82173.1"/>
    <property type="molecule type" value="Genomic_DNA"/>
</dbReference>
<comment type="subunit">
    <text evidence="4">Forms a heterotetramer with 2 subunits each of GtfA and GtfB. Part of the accessory SecA2/SecY2 protein translocation apparatus.</text>
</comment>
<dbReference type="RefSeq" id="WP_095115060.1">
    <property type="nucleotide sequence ID" value="NZ_BMCB01000002.1"/>
</dbReference>